<dbReference type="AlphaFoldDB" id="A0AA38CAS3"/>
<reference evidence="1 2" key="1">
    <citation type="journal article" date="2021" name="Nat. Plants">
        <title>The Taxus genome provides insights into paclitaxel biosynthesis.</title>
        <authorList>
            <person name="Xiong X."/>
            <person name="Gou J."/>
            <person name="Liao Q."/>
            <person name="Li Y."/>
            <person name="Zhou Q."/>
            <person name="Bi G."/>
            <person name="Li C."/>
            <person name="Du R."/>
            <person name="Wang X."/>
            <person name="Sun T."/>
            <person name="Guo L."/>
            <person name="Liang H."/>
            <person name="Lu P."/>
            <person name="Wu Y."/>
            <person name="Zhang Z."/>
            <person name="Ro D.K."/>
            <person name="Shang Y."/>
            <person name="Huang S."/>
            <person name="Yan J."/>
        </authorList>
    </citation>
    <scope>NUCLEOTIDE SEQUENCE [LARGE SCALE GENOMIC DNA]</scope>
    <source>
        <strain evidence="1">Ta-2019</strain>
    </source>
</reference>
<gene>
    <name evidence="1" type="ORF">KI387_040038</name>
</gene>
<name>A0AA38CAS3_TAXCH</name>
<feature type="non-terminal residue" evidence="1">
    <location>
        <position position="1"/>
    </location>
</feature>
<dbReference type="EMBL" id="JAHRHJ020000011">
    <property type="protein sequence ID" value="KAH9296450.1"/>
    <property type="molecule type" value="Genomic_DNA"/>
</dbReference>
<sequence length="79" mass="9650">VGRIGLSSIVTWRWKSRKSSSLRSRASAWKAPNSSIRRWTGRWRPRNFWKRGKILSSWPLASRWRRFLNLLLSWPKWWL</sequence>
<evidence type="ECO:0000313" key="2">
    <source>
        <dbReference type="Proteomes" id="UP000824469"/>
    </source>
</evidence>
<comment type="caution">
    <text evidence="1">The sequence shown here is derived from an EMBL/GenBank/DDBJ whole genome shotgun (WGS) entry which is preliminary data.</text>
</comment>
<accession>A0AA38CAS3</accession>
<feature type="non-terminal residue" evidence="1">
    <location>
        <position position="79"/>
    </location>
</feature>
<dbReference type="Proteomes" id="UP000824469">
    <property type="component" value="Unassembled WGS sequence"/>
</dbReference>
<protein>
    <submittedName>
        <fullName evidence="1">Uncharacterized protein</fullName>
    </submittedName>
</protein>
<evidence type="ECO:0000313" key="1">
    <source>
        <dbReference type="EMBL" id="KAH9296450.1"/>
    </source>
</evidence>
<proteinExistence type="predicted"/>
<organism evidence="1 2">
    <name type="scientific">Taxus chinensis</name>
    <name type="common">Chinese yew</name>
    <name type="synonym">Taxus wallichiana var. chinensis</name>
    <dbReference type="NCBI Taxonomy" id="29808"/>
    <lineage>
        <taxon>Eukaryota</taxon>
        <taxon>Viridiplantae</taxon>
        <taxon>Streptophyta</taxon>
        <taxon>Embryophyta</taxon>
        <taxon>Tracheophyta</taxon>
        <taxon>Spermatophyta</taxon>
        <taxon>Pinopsida</taxon>
        <taxon>Pinidae</taxon>
        <taxon>Conifers II</taxon>
        <taxon>Cupressales</taxon>
        <taxon>Taxaceae</taxon>
        <taxon>Taxus</taxon>
    </lineage>
</organism>
<keyword evidence="2" id="KW-1185">Reference proteome</keyword>